<name>A0A4Z1SQK1_GIAMU</name>
<dbReference type="OrthoDB" id="10263346at2759"/>
<dbReference type="Gene3D" id="2.30.30.100">
    <property type="match status" value="1"/>
</dbReference>
<evidence type="ECO:0000259" key="1">
    <source>
        <dbReference type="Pfam" id="PF01423"/>
    </source>
</evidence>
<keyword evidence="3" id="KW-1185">Reference proteome</keyword>
<gene>
    <name evidence="2" type="ORF">GMRT_14036</name>
</gene>
<evidence type="ECO:0000313" key="2">
    <source>
        <dbReference type="EMBL" id="TNJ27205.1"/>
    </source>
</evidence>
<dbReference type="SUPFAM" id="SSF50182">
    <property type="entry name" value="Sm-like ribonucleoproteins"/>
    <property type="match status" value="1"/>
</dbReference>
<evidence type="ECO:0000313" key="3">
    <source>
        <dbReference type="Proteomes" id="UP000315496"/>
    </source>
</evidence>
<dbReference type="InterPro" id="IPR001163">
    <property type="entry name" value="Sm_dom_euk/arc"/>
</dbReference>
<dbReference type="InterPro" id="IPR010920">
    <property type="entry name" value="LSM_dom_sf"/>
</dbReference>
<sequence length="116" mass="12523">MSRAAGTGVETSLPDLAHAGVGAYCECLNRRVGVLMLSGPQYVGILRACDITGNLFLAQARQQLIQGDSYAEVELGWLLLRGDDVSVFALEPRVPKLKLVTLEQLLAQNDELPQGE</sequence>
<dbReference type="EMBL" id="VDLU01000004">
    <property type="protein sequence ID" value="TNJ27205.1"/>
    <property type="molecule type" value="Genomic_DNA"/>
</dbReference>
<comment type="caution">
    <text evidence="2">The sequence shown here is derived from an EMBL/GenBank/DDBJ whole genome shotgun (WGS) entry which is preliminary data.</text>
</comment>
<dbReference type="Proteomes" id="UP000315496">
    <property type="component" value="Chromosome 4"/>
</dbReference>
<reference evidence="2 3" key="1">
    <citation type="submission" date="2019-05" db="EMBL/GenBank/DDBJ databases">
        <title>The compact genome of Giardia muris reveals important steps in the evolution of intestinal protozoan parasites.</title>
        <authorList>
            <person name="Xu F."/>
            <person name="Jimenez-Gonzalez A."/>
            <person name="Einarsson E."/>
            <person name="Astvaldsson A."/>
            <person name="Peirasmaki D."/>
            <person name="Eckmann L."/>
            <person name="Andersson J.O."/>
            <person name="Svard S.G."/>
            <person name="Jerlstrom-Hultqvist J."/>
        </authorList>
    </citation>
    <scope>NUCLEOTIDE SEQUENCE [LARGE SCALE GENOMIC DNA]</scope>
    <source>
        <strain evidence="2 3">Roberts-Thomson</strain>
    </source>
</reference>
<accession>A0A4Z1SQK1</accession>
<protein>
    <submittedName>
        <fullName evidence="2">LSM domain-containing protein</fullName>
    </submittedName>
</protein>
<dbReference type="Pfam" id="PF01423">
    <property type="entry name" value="LSM"/>
    <property type="match status" value="1"/>
</dbReference>
<proteinExistence type="predicted"/>
<organism evidence="2 3">
    <name type="scientific">Giardia muris</name>
    <dbReference type="NCBI Taxonomy" id="5742"/>
    <lineage>
        <taxon>Eukaryota</taxon>
        <taxon>Metamonada</taxon>
        <taxon>Diplomonadida</taxon>
        <taxon>Hexamitidae</taxon>
        <taxon>Giardiinae</taxon>
        <taxon>Giardia</taxon>
    </lineage>
</organism>
<dbReference type="VEuPathDB" id="GiardiaDB:GMRT_14036"/>
<feature type="domain" description="Sm" evidence="1">
    <location>
        <begin position="26"/>
        <end position="87"/>
    </location>
</feature>
<dbReference type="AlphaFoldDB" id="A0A4Z1SQK1"/>